<protein>
    <submittedName>
        <fullName evidence="1">Uncharacterized protein</fullName>
    </submittedName>
</protein>
<dbReference type="AlphaFoldDB" id="A0AAU1ZR38"/>
<organism evidence="1">
    <name type="scientific">Streptomyces sp. NBC_00093</name>
    <dbReference type="NCBI Taxonomy" id="2975649"/>
    <lineage>
        <taxon>Bacteria</taxon>
        <taxon>Bacillati</taxon>
        <taxon>Actinomycetota</taxon>
        <taxon>Actinomycetes</taxon>
        <taxon>Kitasatosporales</taxon>
        <taxon>Streptomycetaceae</taxon>
        <taxon>Streptomyces</taxon>
    </lineage>
</organism>
<accession>A0AAU1ZR38</accession>
<gene>
    <name evidence="1" type="ORF">OHA22_00555</name>
</gene>
<evidence type="ECO:0000313" key="1">
    <source>
        <dbReference type="EMBL" id="WTT14108.1"/>
    </source>
</evidence>
<reference evidence="1" key="1">
    <citation type="submission" date="2022-10" db="EMBL/GenBank/DDBJ databases">
        <title>The complete genomes of actinobacterial strains from the NBC collection.</title>
        <authorList>
            <person name="Joergensen T.S."/>
            <person name="Alvarez Arevalo M."/>
            <person name="Sterndorff E.B."/>
            <person name="Faurdal D."/>
            <person name="Vuksanovic O."/>
            <person name="Mourched A.-S."/>
            <person name="Charusanti P."/>
            <person name="Shaw S."/>
            <person name="Blin K."/>
            <person name="Weber T."/>
        </authorList>
    </citation>
    <scope>NUCLEOTIDE SEQUENCE</scope>
    <source>
        <strain evidence="1">NBC_00093</strain>
    </source>
</reference>
<proteinExistence type="predicted"/>
<sequence length="54" mass="5779">MDELVSHAASEDGVRADIDPRLAARLLFGTAGVARRATPAGRTFPFDRPRGRAS</sequence>
<dbReference type="EMBL" id="CP108222">
    <property type="protein sequence ID" value="WTT14108.1"/>
    <property type="molecule type" value="Genomic_DNA"/>
</dbReference>
<name>A0AAU1ZR38_9ACTN</name>